<dbReference type="EC" id="1.5.1.5" evidence="12"/>
<dbReference type="GO" id="GO:0004477">
    <property type="term" value="F:methenyltetrahydrofolate cyclohydrolase activity"/>
    <property type="evidence" value="ECO:0007669"/>
    <property type="project" value="UniProtKB-UniRule"/>
</dbReference>
<dbReference type="EMBL" id="CP010802">
    <property type="protein sequence ID" value="ALC17212.1"/>
    <property type="molecule type" value="Genomic_DNA"/>
</dbReference>
<dbReference type="SUPFAM" id="SSF51735">
    <property type="entry name" value="NAD(P)-binding Rossmann-fold domains"/>
    <property type="match status" value="1"/>
</dbReference>
<evidence type="ECO:0000256" key="8">
    <source>
        <dbReference type="ARBA" id="ARBA00023102"/>
    </source>
</evidence>
<evidence type="ECO:0000256" key="10">
    <source>
        <dbReference type="ARBA" id="ARBA00023268"/>
    </source>
</evidence>
<comment type="caution">
    <text evidence="12">Lacks conserved residue(s) required for the propagation of feature annotation.</text>
</comment>
<dbReference type="EC" id="3.5.4.9" evidence="12"/>
<evidence type="ECO:0000256" key="11">
    <source>
        <dbReference type="ARBA" id="ARBA00036357"/>
    </source>
</evidence>
<dbReference type="GO" id="GO:0005829">
    <property type="term" value="C:cytosol"/>
    <property type="evidence" value="ECO:0007669"/>
    <property type="project" value="TreeGrafter"/>
</dbReference>
<dbReference type="PRINTS" id="PR00085">
    <property type="entry name" value="THFDHDRGNASE"/>
</dbReference>
<feature type="domain" description="Tetrahydrofolate dehydrogenase/cyclohydrolase NAD(P)-binding" evidence="14">
    <location>
        <begin position="138"/>
        <end position="280"/>
    </location>
</feature>
<reference evidence="15 16" key="1">
    <citation type="submission" date="2015-07" db="EMBL/GenBank/DDBJ databases">
        <title>Isolation and Genomic Characterization of a Novel Halophilic Metal-Reducing Deltaproteobacterium from the Deep Subsurface.</title>
        <authorList>
            <person name="Badalamenti J.P."/>
            <person name="Summers Z.M."/>
            <person name="Gralnick J.A."/>
            <person name="Bond D.R."/>
        </authorList>
    </citation>
    <scope>NUCLEOTIDE SEQUENCE [LARGE SCALE GENOMIC DNA]</scope>
    <source>
        <strain evidence="15 16">WTL</strain>
    </source>
</reference>
<evidence type="ECO:0000313" key="16">
    <source>
        <dbReference type="Proteomes" id="UP000057158"/>
    </source>
</evidence>
<evidence type="ECO:0000256" key="9">
    <source>
        <dbReference type="ARBA" id="ARBA00023167"/>
    </source>
</evidence>
<dbReference type="FunFam" id="3.40.50.10860:FF:000001">
    <property type="entry name" value="Bifunctional protein FolD"/>
    <property type="match status" value="1"/>
</dbReference>
<name>A0A0M4DIV7_9BACT</name>
<dbReference type="FunFam" id="3.40.50.720:FF:000094">
    <property type="entry name" value="Bifunctional protein FolD"/>
    <property type="match status" value="1"/>
</dbReference>
<dbReference type="GO" id="GO:0000105">
    <property type="term" value="P:L-histidine biosynthetic process"/>
    <property type="evidence" value="ECO:0007669"/>
    <property type="project" value="UniProtKB-KW"/>
</dbReference>
<dbReference type="InterPro" id="IPR020867">
    <property type="entry name" value="THF_DH/CycHdrlase_CS"/>
</dbReference>
<dbReference type="KEGG" id="des:DSOUD_2459"/>
<dbReference type="PROSITE" id="PS00766">
    <property type="entry name" value="THF_DHG_CYH_1"/>
    <property type="match status" value="1"/>
</dbReference>
<evidence type="ECO:0000259" key="13">
    <source>
        <dbReference type="Pfam" id="PF00763"/>
    </source>
</evidence>
<keyword evidence="9 12" id="KW-0486">Methionine biosynthesis</keyword>
<keyword evidence="16" id="KW-1185">Reference proteome</keyword>
<keyword evidence="7 12" id="KW-0560">Oxidoreductase</keyword>
<comment type="catalytic activity">
    <reaction evidence="12">
        <text>(6R)-5,10-methylene-5,6,7,8-tetrahydrofolate + NADP(+) = (6R)-5,10-methenyltetrahydrofolate + NADPH</text>
        <dbReference type="Rhea" id="RHEA:22812"/>
        <dbReference type="ChEBI" id="CHEBI:15636"/>
        <dbReference type="ChEBI" id="CHEBI:57455"/>
        <dbReference type="ChEBI" id="CHEBI:57783"/>
        <dbReference type="ChEBI" id="CHEBI:58349"/>
        <dbReference type="EC" id="1.5.1.5"/>
    </reaction>
</comment>
<keyword evidence="3 12" id="KW-0028">Amino-acid biosynthesis</keyword>
<dbReference type="GO" id="GO:0035999">
    <property type="term" value="P:tetrahydrofolate interconversion"/>
    <property type="evidence" value="ECO:0007669"/>
    <property type="project" value="UniProtKB-UniRule"/>
</dbReference>
<feature type="domain" description="Tetrahydrofolate dehydrogenase/cyclohydrolase catalytic" evidence="13">
    <location>
        <begin position="5"/>
        <end position="119"/>
    </location>
</feature>
<keyword evidence="2 12" id="KW-0554">One-carbon metabolism</keyword>
<dbReference type="PANTHER" id="PTHR48099">
    <property type="entry name" value="C-1-TETRAHYDROFOLATE SYNTHASE, CYTOPLASMIC-RELATED"/>
    <property type="match status" value="1"/>
</dbReference>
<comment type="function">
    <text evidence="12">Catalyzes the oxidation of 5,10-methylenetetrahydrofolate to 5,10-methenyltetrahydrofolate and then the hydrolysis of 5,10-methenyltetrahydrofolate to 10-formyltetrahydrofolate.</text>
</comment>
<dbReference type="Gene3D" id="3.40.50.720">
    <property type="entry name" value="NAD(P)-binding Rossmann-like Domain"/>
    <property type="match status" value="1"/>
</dbReference>
<dbReference type="InterPro" id="IPR020631">
    <property type="entry name" value="THF_DH/CycHdrlase_NAD-bd_dom"/>
</dbReference>
<comment type="subunit">
    <text evidence="12">Homodimer.</text>
</comment>
<dbReference type="NCBIfam" id="NF008058">
    <property type="entry name" value="PRK10792.1"/>
    <property type="match status" value="1"/>
</dbReference>
<dbReference type="Pfam" id="PF00763">
    <property type="entry name" value="THF_DHG_CYH"/>
    <property type="match status" value="1"/>
</dbReference>
<evidence type="ECO:0000313" key="15">
    <source>
        <dbReference type="EMBL" id="ALC17212.1"/>
    </source>
</evidence>
<dbReference type="Proteomes" id="UP000057158">
    <property type="component" value="Chromosome"/>
</dbReference>
<dbReference type="NCBIfam" id="NF010783">
    <property type="entry name" value="PRK14186.1"/>
    <property type="match status" value="1"/>
</dbReference>
<dbReference type="GO" id="GO:0009086">
    <property type="term" value="P:methionine biosynthetic process"/>
    <property type="evidence" value="ECO:0007669"/>
    <property type="project" value="UniProtKB-KW"/>
</dbReference>
<keyword evidence="10 12" id="KW-0511">Multifunctional enzyme</keyword>
<sequence length="286" mass="30343">MEKIIDGKAIAAQMRQGIAEDVTVLKAAGTIPGLAVVLVGEDPASRVYVSMKEKACEQTGIFSAEHKLSVETTEAELLALIDALNGDGRIDGILVQLPLPAHIDESKVLEAISPKKDVDGFHPYNVGRLVTGKPLFQPCTPYGVMKMLEYSGVKLSGKNVVVVGRSNIVGKPLALMCLAQNATVTICHSRTVDLPDQVRRADVVIAAIGRPEMIKGDWLKEGAVVIDVGVNRVGEKKLVGDVEFASALPRVSAITPVPGGVGPMTITMLLYNTVESAKRRASGKSV</sequence>
<dbReference type="InterPro" id="IPR020630">
    <property type="entry name" value="THF_DH/CycHdrlase_cat_dom"/>
</dbReference>
<dbReference type="AlphaFoldDB" id="A0A0M4DIV7"/>
<dbReference type="InterPro" id="IPR036291">
    <property type="entry name" value="NAD(P)-bd_dom_sf"/>
</dbReference>
<dbReference type="PROSITE" id="PS00767">
    <property type="entry name" value="THF_DHG_CYH_2"/>
    <property type="match status" value="1"/>
</dbReference>
<keyword evidence="5 12" id="KW-0378">Hydrolase</keyword>
<dbReference type="GO" id="GO:0004488">
    <property type="term" value="F:methylenetetrahydrofolate dehydrogenase (NADP+) activity"/>
    <property type="evidence" value="ECO:0007669"/>
    <property type="project" value="UniProtKB-UniRule"/>
</dbReference>
<dbReference type="InterPro" id="IPR046346">
    <property type="entry name" value="Aminoacid_DH-like_N_sf"/>
</dbReference>
<dbReference type="Gene3D" id="3.40.50.10860">
    <property type="entry name" value="Leucine Dehydrogenase, chain A, domain 1"/>
    <property type="match status" value="1"/>
</dbReference>
<accession>A0A0M4DIV7</accession>
<evidence type="ECO:0000256" key="5">
    <source>
        <dbReference type="ARBA" id="ARBA00022801"/>
    </source>
</evidence>
<evidence type="ECO:0000256" key="2">
    <source>
        <dbReference type="ARBA" id="ARBA00022563"/>
    </source>
</evidence>
<evidence type="ECO:0000256" key="4">
    <source>
        <dbReference type="ARBA" id="ARBA00022755"/>
    </source>
</evidence>
<organism evidence="15 16">
    <name type="scientific">Desulfuromonas soudanensis</name>
    <dbReference type="NCBI Taxonomy" id="1603606"/>
    <lineage>
        <taxon>Bacteria</taxon>
        <taxon>Pseudomonadati</taxon>
        <taxon>Thermodesulfobacteriota</taxon>
        <taxon>Desulfuromonadia</taxon>
        <taxon>Desulfuromonadales</taxon>
        <taxon>Desulfuromonadaceae</taxon>
        <taxon>Desulfuromonas</taxon>
    </lineage>
</organism>
<dbReference type="CDD" id="cd01080">
    <property type="entry name" value="NAD_bind_m-THF_DH_Cyclohyd"/>
    <property type="match status" value="1"/>
</dbReference>
<dbReference type="SUPFAM" id="SSF53223">
    <property type="entry name" value="Aminoacid dehydrogenase-like, N-terminal domain"/>
    <property type="match status" value="1"/>
</dbReference>
<comment type="pathway">
    <text evidence="1 12">One-carbon metabolism; tetrahydrofolate interconversion.</text>
</comment>
<dbReference type="PANTHER" id="PTHR48099:SF5">
    <property type="entry name" value="C-1-TETRAHYDROFOLATE SYNTHASE, CYTOPLASMIC"/>
    <property type="match status" value="1"/>
</dbReference>
<evidence type="ECO:0000256" key="1">
    <source>
        <dbReference type="ARBA" id="ARBA00004777"/>
    </source>
</evidence>
<dbReference type="HAMAP" id="MF_01576">
    <property type="entry name" value="THF_DHG_CYH"/>
    <property type="match status" value="1"/>
</dbReference>
<dbReference type="RefSeq" id="WP_053551241.1">
    <property type="nucleotide sequence ID" value="NZ_CP010802.1"/>
</dbReference>
<comment type="catalytic activity">
    <reaction evidence="11 12">
        <text>(6R)-5,10-methenyltetrahydrofolate + H2O = (6R)-10-formyltetrahydrofolate + H(+)</text>
        <dbReference type="Rhea" id="RHEA:23700"/>
        <dbReference type="ChEBI" id="CHEBI:15377"/>
        <dbReference type="ChEBI" id="CHEBI:15378"/>
        <dbReference type="ChEBI" id="CHEBI:57455"/>
        <dbReference type="ChEBI" id="CHEBI:195366"/>
        <dbReference type="EC" id="3.5.4.9"/>
    </reaction>
</comment>
<dbReference type="InterPro" id="IPR000672">
    <property type="entry name" value="THF_DH/CycHdrlase"/>
</dbReference>
<dbReference type="STRING" id="1603606.DSOUD_2459"/>
<gene>
    <name evidence="12 15" type="primary">folD</name>
    <name evidence="15" type="ORF">DSOUD_2459</name>
</gene>
<proteinExistence type="inferred from homology"/>
<evidence type="ECO:0000256" key="12">
    <source>
        <dbReference type="HAMAP-Rule" id="MF_01576"/>
    </source>
</evidence>
<feature type="binding site" evidence="12">
    <location>
        <position position="230"/>
    </location>
    <ligand>
        <name>NADP(+)</name>
        <dbReference type="ChEBI" id="CHEBI:58349"/>
    </ligand>
</feature>
<evidence type="ECO:0000256" key="7">
    <source>
        <dbReference type="ARBA" id="ARBA00023002"/>
    </source>
</evidence>
<evidence type="ECO:0000256" key="3">
    <source>
        <dbReference type="ARBA" id="ARBA00022605"/>
    </source>
</evidence>
<keyword evidence="8 12" id="KW-0368">Histidine biosynthesis</keyword>
<dbReference type="UniPathway" id="UPA00193"/>
<protein>
    <recommendedName>
        <fullName evidence="12">Bifunctional protein FolD</fullName>
    </recommendedName>
    <domain>
        <recommendedName>
            <fullName evidence="12">Methylenetetrahydrofolate dehydrogenase</fullName>
            <ecNumber evidence="12">1.5.1.5</ecNumber>
        </recommendedName>
    </domain>
    <domain>
        <recommendedName>
            <fullName evidence="12">Methenyltetrahydrofolate cyclohydrolase</fullName>
            <ecNumber evidence="12">3.5.4.9</ecNumber>
        </recommendedName>
    </domain>
</protein>
<dbReference type="Pfam" id="PF02882">
    <property type="entry name" value="THF_DHG_CYH_C"/>
    <property type="match status" value="1"/>
</dbReference>
<evidence type="ECO:0000256" key="6">
    <source>
        <dbReference type="ARBA" id="ARBA00022857"/>
    </source>
</evidence>
<keyword evidence="4 12" id="KW-0658">Purine biosynthesis</keyword>
<dbReference type="GO" id="GO:0006164">
    <property type="term" value="P:purine nucleotide biosynthetic process"/>
    <property type="evidence" value="ECO:0007669"/>
    <property type="project" value="UniProtKB-KW"/>
</dbReference>
<evidence type="ECO:0000259" key="14">
    <source>
        <dbReference type="Pfam" id="PF02882"/>
    </source>
</evidence>
<dbReference type="PATRIC" id="fig|1603606.3.peg.2657"/>
<feature type="binding site" evidence="12">
    <location>
        <begin position="164"/>
        <end position="166"/>
    </location>
    <ligand>
        <name>NADP(+)</name>
        <dbReference type="ChEBI" id="CHEBI:58349"/>
    </ligand>
</feature>
<dbReference type="NCBIfam" id="NF010785">
    <property type="entry name" value="PRK14188.1"/>
    <property type="match status" value="1"/>
</dbReference>
<keyword evidence="6 12" id="KW-0521">NADP</keyword>
<comment type="similarity">
    <text evidence="12">Belongs to the tetrahydrofolate dehydrogenase/cyclohydrolase family.</text>
</comment>
<dbReference type="OrthoDB" id="9803580at2"/>